<dbReference type="SMART" id="SM00060">
    <property type="entry name" value="FN3"/>
    <property type="match status" value="2"/>
</dbReference>
<dbReference type="FunFam" id="2.60.40.10:FF:000002">
    <property type="entry name" value="Titin a"/>
    <property type="match status" value="1"/>
</dbReference>
<feature type="region of interest" description="Disordered" evidence="3">
    <location>
        <begin position="568"/>
        <end position="587"/>
    </location>
</feature>
<protein>
    <submittedName>
        <fullName evidence="6">Uncharacterized protein</fullName>
    </submittedName>
</protein>
<dbReference type="Pfam" id="PF00041">
    <property type="entry name" value="fn3"/>
    <property type="match status" value="2"/>
</dbReference>
<feature type="domain" description="Fibronectin type-III" evidence="5">
    <location>
        <begin position="478"/>
        <end position="571"/>
    </location>
</feature>
<evidence type="ECO:0000256" key="3">
    <source>
        <dbReference type="SAM" id="MobiDB-lite"/>
    </source>
</evidence>
<dbReference type="Proteomes" id="UP000694548">
    <property type="component" value="Chromosome sgr08"/>
</dbReference>
<dbReference type="InterPro" id="IPR013783">
    <property type="entry name" value="Ig-like_fold"/>
</dbReference>
<dbReference type="PROSITE" id="PS50835">
    <property type="entry name" value="IG_LIKE"/>
    <property type="match status" value="5"/>
</dbReference>
<dbReference type="Gene3D" id="2.60.40.10">
    <property type="entry name" value="Immunoglobulins"/>
    <property type="match status" value="8"/>
</dbReference>
<dbReference type="InterPro" id="IPR003599">
    <property type="entry name" value="Ig_sub"/>
</dbReference>
<dbReference type="CDD" id="cd05748">
    <property type="entry name" value="Ig_Titin_like"/>
    <property type="match status" value="1"/>
</dbReference>
<dbReference type="InterPro" id="IPR003598">
    <property type="entry name" value="Ig_sub2"/>
</dbReference>
<dbReference type="InterPro" id="IPR007110">
    <property type="entry name" value="Ig-like_dom"/>
</dbReference>
<dbReference type="PRINTS" id="PR00014">
    <property type="entry name" value="FNTYPEIII"/>
</dbReference>
<reference evidence="6" key="3">
    <citation type="submission" date="2025-09" db="UniProtKB">
        <authorList>
            <consortium name="Ensembl"/>
        </authorList>
    </citation>
    <scope>IDENTIFICATION</scope>
</reference>
<dbReference type="SUPFAM" id="SSF48726">
    <property type="entry name" value="Immunoglobulin"/>
    <property type="match status" value="6"/>
</dbReference>
<evidence type="ECO:0000313" key="7">
    <source>
        <dbReference type="Proteomes" id="UP000694548"/>
    </source>
</evidence>
<reference evidence="6" key="2">
    <citation type="submission" date="2025-08" db="UniProtKB">
        <authorList>
            <consortium name="Ensembl"/>
        </authorList>
    </citation>
    <scope>IDENTIFICATION</scope>
</reference>
<evidence type="ECO:0000256" key="1">
    <source>
        <dbReference type="ARBA" id="ARBA00022737"/>
    </source>
</evidence>
<dbReference type="SUPFAM" id="SSF49265">
    <property type="entry name" value="Fibronectin type III"/>
    <property type="match status" value="1"/>
</dbReference>
<dbReference type="InterPro" id="IPR003961">
    <property type="entry name" value="FN3_dom"/>
</dbReference>
<sequence>MVAITNDCLPLSLCASVPPVFKQKINPVDINAGDQAKFVCETEEAPNVTFKWYKSGIEIRQSDKYRISSHYTGSTLELLKPGKDDSGEYTCKASNQHGTDSCSASLNVTGKIPMYPPVFVSKPDPVTVFVGKQAVLQCSFTGSSPMEVVWHKDNIAISSEGNCVIKCEKNKCSLHIKNIELNHQGVYLCKASNSVGMATFTTRIRVIKKPNFVKSVESVSAAVNDLLRLECQVDEDTGVTVTWTRDGKKVHQSMDCRLSFEDKMAVLEIPKSKQKDSGTYLCTATNEAGSSSCQAVVTVQGKTFQVISSLSLDEILCRCNLVFKALRSPELHIHWYWNEQELSNGVKYKITFKNGAASLEILDLLVADSGTYTCEVSNNAGSDSCSTIVAPPSIRKDLQTVEAVKGSVAQLECEVAGTAPFEISWRELTSAGSTRISFSDGIACVEISPVSKHDAGDYLCKATNEAGSEFFLDVPAAPIGPVNILEVTPDSMTIEWRPPKDDGGSPVTKYIVEKRESNKETWGGVSSGSLDTELRITRLQKGAEYVVRIRAANKMGVGAPLESKPTVAEHTFMPPSPPGKPQPSDLSEDAVTVGWTMPLADGGSQITGYLVERRHKGGKWIRVNKTPCKDLRYRVQGLFEGSEYEFRVFAENIAGYSGPSPTSDLCKPCRPITVPSPPVNPKVKDYSKATADLVLILGSTQKLKSHKKNYSSKHDKDCITISVCLSAVPPEAELDADLRKALVLRAGVTMRLYVPLRGRPAPKVMWTKVDANLKDRQGILIKTSDWDTLLMIEDINRYDAGKYVLTLENSSGSKSYTIIVKVLGKHLCLTLVCYEWKEAHLLF</sequence>
<keyword evidence="7" id="KW-1185">Reference proteome</keyword>
<dbReference type="AlphaFoldDB" id="A0A8C6NPE3"/>
<dbReference type="CDD" id="cd00063">
    <property type="entry name" value="FN3"/>
    <property type="match status" value="2"/>
</dbReference>
<reference evidence="6" key="1">
    <citation type="submission" date="2014-08" db="EMBL/GenBank/DDBJ databases">
        <authorList>
            <person name="Senf B."/>
            <person name="Petzold A."/>
            <person name="Downie B.R."/>
            <person name="Koch P."/>
            <person name="Platzer M."/>
        </authorList>
    </citation>
    <scope>NUCLEOTIDE SEQUENCE [LARGE SCALE GENOMIC DNA]</scope>
    <source>
        <strain evidence="6">GRZ</strain>
    </source>
</reference>
<dbReference type="CDD" id="cd00096">
    <property type="entry name" value="Ig"/>
    <property type="match status" value="1"/>
</dbReference>
<dbReference type="InterPro" id="IPR013098">
    <property type="entry name" value="Ig_I-set"/>
</dbReference>
<dbReference type="GeneTree" id="ENSGT01110000267173"/>
<dbReference type="Pfam" id="PF07679">
    <property type="entry name" value="I-set"/>
    <property type="match status" value="6"/>
</dbReference>
<dbReference type="FunFam" id="2.60.40.10:FF:000107">
    <property type="entry name" value="Myosin, light chain kinase a"/>
    <property type="match status" value="1"/>
</dbReference>
<dbReference type="FunFam" id="2.60.40.10:FF:000012">
    <property type="entry name" value="titin isoform X1"/>
    <property type="match status" value="1"/>
</dbReference>
<feature type="domain" description="Ig-like" evidence="4">
    <location>
        <begin position="18"/>
        <end position="109"/>
    </location>
</feature>
<evidence type="ECO:0000256" key="2">
    <source>
        <dbReference type="ARBA" id="ARBA00023319"/>
    </source>
</evidence>
<keyword evidence="1" id="KW-0677">Repeat</keyword>
<dbReference type="PROSITE" id="PS50853">
    <property type="entry name" value="FN3"/>
    <property type="match status" value="2"/>
</dbReference>
<feature type="domain" description="Ig-like" evidence="4">
    <location>
        <begin position="210"/>
        <end position="298"/>
    </location>
</feature>
<name>A0A8C6NPE3_NOTFU</name>
<dbReference type="SMART" id="SM00408">
    <property type="entry name" value="IGc2"/>
    <property type="match status" value="6"/>
</dbReference>
<dbReference type="GO" id="GO:0055013">
    <property type="term" value="P:cardiac muscle cell development"/>
    <property type="evidence" value="ECO:0007669"/>
    <property type="project" value="UniProtKB-ARBA"/>
</dbReference>
<organism evidence="6 7">
    <name type="scientific">Nothobranchius furzeri</name>
    <name type="common">Turquoise killifish</name>
    <dbReference type="NCBI Taxonomy" id="105023"/>
    <lineage>
        <taxon>Eukaryota</taxon>
        <taxon>Metazoa</taxon>
        <taxon>Chordata</taxon>
        <taxon>Craniata</taxon>
        <taxon>Vertebrata</taxon>
        <taxon>Euteleostomi</taxon>
        <taxon>Actinopterygii</taxon>
        <taxon>Neopterygii</taxon>
        <taxon>Teleostei</taxon>
        <taxon>Neoteleostei</taxon>
        <taxon>Acanthomorphata</taxon>
        <taxon>Ovalentaria</taxon>
        <taxon>Atherinomorphae</taxon>
        <taxon>Cyprinodontiformes</taxon>
        <taxon>Nothobranchiidae</taxon>
        <taxon>Nothobranchius</taxon>
    </lineage>
</organism>
<dbReference type="SMART" id="SM00409">
    <property type="entry name" value="IG"/>
    <property type="match status" value="6"/>
</dbReference>
<evidence type="ECO:0000259" key="5">
    <source>
        <dbReference type="PROSITE" id="PS50853"/>
    </source>
</evidence>
<dbReference type="Ensembl" id="ENSNFUT00015016590.1">
    <property type="protein sequence ID" value="ENSNFUP00015015838.1"/>
    <property type="gene ID" value="ENSNFUG00015007617.1"/>
</dbReference>
<dbReference type="InterPro" id="IPR036179">
    <property type="entry name" value="Ig-like_dom_sf"/>
</dbReference>
<dbReference type="InterPro" id="IPR036116">
    <property type="entry name" value="FN3_sf"/>
</dbReference>
<feature type="domain" description="Ig-like" evidence="4">
    <location>
        <begin position="392"/>
        <end position="464"/>
    </location>
</feature>
<dbReference type="PANTHER" id="PTHR14340:SF13">
    <property type="entry name" value="TITIN"/>
    <property type="match status" value="1"/>
</dbReference>
<feature type="domain" description="Ig-like" evidence="4">
    <location>
        <begin position="300"/>
        <end position="390"/>
    </location>
</feature>
<dbReference type="FunFam" id="2.60.40.10:FF:000034">
    <property type="entry name" value="Titin isoform A"/>
    <property type="match status" value="1"/>
</dbReference>
<evidence type="ECO:0000259" key="4">
    <source>
        <dbReference type="PROSITE" id="PS50835"/>
    </source>
</evidence>
<dbReference type="GO" id="GO:0003007">
    <property type="term" value="P:heart morphogenesis"/>
    <property type="evidence" value="ECO:0007669"/>
    <property type="project" value="UniProtKB-ARBA"/>
</dbReference>
<dbReference type="FunFam" id="2.60.40.10:FF:000022">
    <property type="entry name" value="Cardiac titin"/>
    <property type="match status" value="4"/>
</dbReference>
<accession>A0A8C6NPE3</accession>
<dbReference type="PANTHER" id="PTHR14340">
    <property type="entry name" value="MICROFIBRIL-ASSOCIATED GLYCOPROTEIN 3"/>
    <property type="match status" value="1"/>
</dbReference>
<keyword evidence="2" id="KW-0393">Immunoglobulin domain</keyword>
<feature type="domain" description="Ig-like" evidence="4">
    <location>
        <begin position="116"/>
        <end position="205"/>
    </location>
</feature>
<evidence type="ECO:0000313" key="6">
    <source>
        <dbReference type="Ensembl" id="ENSNFUP00015015838.1"/>
    </source>
</evidence>
<proteinExistence type="predicted"/>
<feature type="domain" description="Fibronectin type-III" evidence="5">
    <location>
        <begin position="577"/>
        <end position="676"/>
    </location>
</feature>